<name>A0A8S1F018_9PELO</name>
<dbReference type="EMBL" id="CADEPM010000006">
    <property type="protein sequence ID" value="CAB3407303.1"/>
    <property type="molecule type" value="Genomic_DNA"/>
</dbReference>
<organism evidence="2 3">
    <name type="scientific">Caenorhabditis bovis</name>
    <dbReference type="NCBI Taxonomy" id="2654633"/>
    <lineage>
        <taxon>Eukaryota</taxon>
        <taxon>Metazoa</taxon>
        <taxon>Ecdysozoa</taxon>
        <taxon>Nematoda</taxon>
        <taxon>Chromadorea</taxon>
        <taxon>Rhabditida</taxon>
        <taxon>Rhabditina</taxon>
        <taxon>Rhabditomorpha</taxon>
        <taxon>Rhabditoidea</taxon>
        <taxon>Rhabditidae</taxon>
        <taxon>Peloderinae</taxon>
        <taxon>Caenorhabditis</taxon>
    </lineage>
</organism>
<proteinExistence type="predicted"/>
<sequence length="152" mass="17401">MIRQLLFLFISFTSCVVDARNCYECAPIVTQLSESCACGRLTVGSAWNIDDKYFSQARNSSCGGQLICNAAPKMYVASHIRINSYFSADNHRWEYKESTCQDFWADFGVQCDRRTLQYMITRIPVNKVTYIKTGDIPRFKLPVQLTYATCND</sequence>
<keyword evidence="3" id="KW-1185">Reference proteome</keyword>
<dbReference type="AlphaFoldDB" id="A0A8S1F018"/>
<comment type="caution">
    <text evidence="2">The sequence shown here is derived from an EMBL/GenBank/DDBJ whole genome shotgun (WGS) entry which is preliminary data.</text>
</comment>
<evidence type="ECO:0000313" key="2">
    <source>
        <dbReference type="EMBL" id="CAB3407303.1"/>
    </source>
</evidence>
<keyword evidence="1" id="KW-0732">Signal</keyword>
<evidence type="ECO:0000256" key="1">
    <source>
        <dbReference type="SAM" id="SignalP"/>
    </source>
</evidence>
<feature type="chain" id="PRO_5035780729" evidence="1">
    <location>
        <begin position="20"/>
        <end position="152"/>
    </location>
</feature>
<accession>A0A8S1F018</accession>
<dbReference type="PROSITE" id="PS51257">
    <property type="entry name" value="PROKAR_LIPOPROTEIN"/>
    <property type="match status" value="1"/>
</dbReference>
<evidence type="ECO:0000313" key="3">
    <source>
        <dbReference type="Proteomes" id="UP000494206"/>
    </source>
</evidence>
<gene>
    <name evidence="2" type="ORF">CBOVIS_LOCUS9252</name>
</gene>
<feature type="signal peptide" evidence="1">
    <location>
        <begin position="1"/>
        <end position="19"/>
    </location>
</feature>
<reference evidence="2 3" key="1">
    <citation type="submission" date="2020-04" db="EMBL/GenBank/DDBJ databases">
        <authorList>
            <person name="Laetsch R D."/>
            <person name="Stevens L."/>
            <person name="Kumar S."/>
            <person name="Blaxter L. M."/>
        </authorList>
    </citation>
    <scope>NUCLEOTIDE SEQUENCE [LARGE SCALE GENOMIC DNA]</scope>
</reference>
<protein>
    <submittedName>
        <fullName evidence="2">Uncharacterized protein</fullName>
    </submittedName>
</protein>
<dbReference type="Proteomes" id="UP000494206">
    <property type="component" value="Unassembled WGS sequence"/>
</dbReference>